<comment type="subcellular location">
    <subcellularLocation>
        <location evidence="2 5">Nucleus</location>
    </subcellularLocation>
</comment>
<feature type="domain" description="Pre-rRNA-processing protein Ipi1 N-terminal" evidence="6">
    <location>
        <begin position="140"/>
        <end position="246"/>
    </location>
</feature>
<dbReference type="InterPro" id="IPR016024">
    <property type="entry name" value="ARM-type_fold"/>
</dbReference>
<gene>
    <name evidence="7" type="ORF">QCA50_002025</name>
</gene>
<keyword evidence="4 5" id="KW-0539">Nucleus</keyword>
<dbReference type="InterPro" id="IPR024679">
    <property type="entry name" value="Ipi1_N"/>
</dbReference>
<protein>
    <recommendedName>
        <fullName evidence="5">Pre-rRNA-processing protein</fullName>
    </recommendedName>
</protein>
<evidence type="ECO:0000313" key="8">
    <source>
        <dbReference type="Proteomes" id="UP001385951"/>
    </source>
</evidence>
<evidence type="ECO:0000259" key="6">
    <source>
        <dbReference type="Pfam" id="PF12333"/>
    </source>
</evidence>
<evidence type="ECO:0000256" key="3">
    <source>
        <dbReference type="ARBA" id="ARBA00006427"/>
    </source>
</evidence>
<sequence>MPKSTKKKKDKAADFSKAKLKLGKGKQLASNAVDTSYKARSIALPSQSIAQESQSDAPTTRRRLTFEDLISHLKHYNTSNRKDAIFGLRELLEGNPQLIRENLTSLINGCVRIIGDEDASVRKTLLAFLNWLLPRVPQDELQPHSPILLLFTTSALTHIFPEIRIDAIRFLNVFLECIPDIVTEGWTQNSTTHGRRVLDGYLGVLSAGTAYGHDGDTRPLQATSTASVILSPGSKVVVLKSLSSFLKYAISRENNNREASSIASSSSNTPTWFMRSSFSSSTAFETFNSLLQPSFTDLNIPSARQWAPEMDPTEDQFVGQFPLHPPSIMMRGVFKTLTSI</sequence>
<comment type="similarity">
    <text evidence="3 5">Belongs to the IPI1/TEX10 family.</text>
</comment>
<dbReference type="Proteomes" id="UP001385951">
    <property type="component" value="Unassembled WGS sequence"/>
</dbReference>
<dbReference type="EMBL" id="JASBNA010000002">
    <property type="protein sequence ID" value="KAK7694837.1"/>
    <property type="molecule type" value="Genomic_DNA"/>
</dbReference>
<dbReference type="Pfam" id="PF12333">
    <property type="entry name" value="Ipi1_N"/>
    <property type="match status" value="1"/>
</dbReference>
<evidence type="ECO:0000256" key="5">
    <source>
        <dbReference type="RuleBase" id="RU368021"/>
    </source>
</evidence>
<name>A0AAW0GQC0_9APHY</name>
<dbReference type="InterPro" id="IPR011989">
    <property type="entry name" value="ARM-like"/>
</dbReference>
<evidence type="ECO:0000256" key="4">
    <source>
        <dbReference type="ARBA" id="ARBA00023242"/>
    </source>
</evidence>
<keyword evidence="8" id="KW-1185">Reference proteome</keyword>
<proteinExistence type="inferred from homology"/>
<organism evidence="7 8">
    <name type="scientific">Cerrena zonata</name>
    <dbReference type="NCBI Taxonomy" id="2478898"/>
    <lineage>
        <taxon>Eukaryota</taxon>
        <taxon>Fungi</taxon>
        <taxon>Dikarya</taxon>
        <taxon>Basidiomycota</taxon>
        <taxon>Agaricomycotina</taxon>
        <taxon>Agaricomycetes</taxon>
        <taxon>Polyporales</taxon>
        <taxon>Cerrenaceae</taxon>
        <taxon>Cerrena</taxon>
    </lineage>
</organism>
<dbReference type="AlphaFoldDB" id="A0AAW0GQC0"/>
<accession>A0AAW0GQC0</accession>
<dbReference type="Gene3D" id="1.25.10.10">
    <property type="entry name" value="Leucine-rich Repeat Variant"/>
    <property type="match status" value="1"/>
</dbReference>
<dbReference type="SUPFAM" id="SSF48371">
    <property type="entry name" value="ARM repeat"/>
    <property type="match status" value="1"/>
</dbReference>
<dbReference type="GO" id="GO:0120330">
    <property type="term" value="C:rixosome complex"/>
    <property type="evidence" value="ECO:0007669"/>
    <property type="project" value="UniProtKB-UniRule"/>
</dbReference>
<keyword evidence="5" id="KW-0698">rRNA processing</keyword>
<dbReference type="PANTHER" id="PTHR16056:SF2">
    <property type="entry name" value="TESTIS-EXPRESSED PROTEIN 10"/>
    <property type="match status" value="1"/>
</dbReference>
<dbReference type="PANTHER" id="PTHR16056">
    <property type="entry name" value="REGULATOR OF MICROTUBULE DYNAMICS PROTEIN"/>
    <property type="match status" value="1"/>
</dbReference>
<comment type="subunit">
    <text evidence="5">Component of the RIX1 complex.</text>
</comment>
<comment type="caution">
    <text evidence="7">The sequence shown here is derived from an EMBL/GenBank/DDBJ whole genome shotgun (WGS) entry which is preliminary data.</text>
</comment>
<comment type="function">
    <text evidence="1 5">Component of the RIX1 complex required for processing of ITS2 sequences from 35S pre-rRNA.</text>
</comment>
<keyword evidence="5" id="KW-0690">Ribosome biogenesis</keyword>
<dbReference type="GO" id="GO:0005634">
    <property type="term" value="C:nucleus"/>
    <property type="evidence" value="ECO:0007669"/>
    <property type="project" value="UniProtKB-SubCell"/>
</dbReference>
<evidence type="ECO:0000313" key="7">
    <source>
        <dbReference type="EMBL" id="KAK7694837.1"/>
    </source>
</evidence>
<evidence type="ECO:0000256" key="1">
    <source>
        <dbReference type="ARBA" id="ARBA00002355"/>
    </source>
</evidence>
<reference evidence="7 8" key="1">
    <citation type="submission" date="2022-09" db="EMBL/GenBank/DDBJ databases">
        <authorList>
            <person name="Palmer J.M."/>
        </authorList>
    </citation>
    <scope>NUCLEOTIDE SEQUENCE [LARGE SCALE GENOMIC DNA]</scope>
    <source>
        <strain evidence="7 8">DSM 7382</strain>
    </source>
</reference>
<evidence type="ECO:0000256" key="2">
    <source>
        <dbReference type="ARBA" id="ARBA00004123"/>
    </source>
</evidence>
<dbReference type="GO" id="GO:0006364">
    <property type="term" value="P:rRNA processing"/>
    <property type="evidence" value="ECO:0007669"/>
    <property type="project" value="UniProtKB-UniRule"/>
</dbReference>